<comment type="function">
    <text evidence="2">Antitoxin component of a type II toxin-antitoxin (TA) system.</text>
</comment>
<accession>A0A0M2V2W2</accession>
<reference evidence="3 4" key="1">
    <citation type="journal article" date="2013" name="BMC Microbiol.">
        <title>Identification of the type II cytochrome c maturation pathway in anammox bacteria by comparative genomics.</title>
        <authorList>
            <person name="Ferousi C."/>
            <person name="Speth D.R."/>
            <person name="Reimann J."/>
            <person name="Op den Camp H.J."/>
            <person name="Allen J.W."/>
            <person name="Keltjens J.T."/>
            <person name="Jetten M.S."/>
        </authorList>
    </citation>
    <scope>NUCLEOTIDE SEQUENCE [LARGE SCALE GENOMIC DNA]</scope>
    <source>
        <strain evidence="3">RU1</strain>
    </source>
</reference>
<dbReference type="EMBL" id="LAQJ01000030">
    <property type="protein sequence ID" value="KKO21024.1"/>
    <property type="molecule type" value="Genomic_DNA"/>
</dbReference>
<evidence type="ECO:0000313" key="4">
    <source>
        <dbReference type="Proteomes" id="UP000034954"/>
    </source>
</evidence>
<evidence type="ECO:0000256" key="2">
    <source>
        <dbReference type="RuleBase" id="RU362080"/>
    </source>
</evidence>
<dbReference type="Gene3D" id="3.40.1620.10">
    <property type="entry name" value="YefM-like domain"/>
    <property type="match status" value="1"/>
</dbReference>
<comment type="similarity">
    <text evidence="1 2">Belongs to the phD/YefM antitoxin family.</text>
</comment>
<dbReference type="SUPFAM" id="SSF143120">
    <property type="entry name" value="YefM-like"/>
    <property type="match status" value="1"/>
</dbReference>
<dbReference type="Pfam" id="PF02604">
    <property type="entry name" value="PhdYeFM_antitox"/>
    <property type="match status" value="1"/>
</dbReference>
<organism evidence="3 4">
    <name type="scientific">Candidatus Brocadia fulgida</name>
    <dbReference type="NCBI Taxonomy" id="380242"/>
    <lineage>
        <taxon>Bacteria</taxon>
        <taxon>Pseudomonadati</taxon>
        <taxon>Planctomycetota</taxon>
        <taxon>Candidatus Brocadiia</taxon>
        <taxon>Candidatus Brocadiales</taxon>
        <taxon>Candidatus Brocadiaceae</taxon>
        <taxon>Candidatus Brocadia</taxon>
    </lineage>
</organism>
<keyword evidence="4" id="KW-1185">Reference proteome</keyword>
<gene>
    <name evidence="3" type="ORF">BROFUL_00241</name>
</gene>
<dbReference type="Proteomes" id="UP000034954">
    <property type="component" value="Unassembled WGS sequence"/>
</dbReference>
<proteinExistence type="inferred from homology"/>
<dbReference type="AlphaFoldDB" id="A0A0M2V2W2"/>
<comment type="caution">
    <text evidence="3">The sequence shown here is derived from an EMBL/GenBank/DDBJ whole genome shotgun (WGS) entry which is preliminary data.</text>
</comment>
<sequence>MTTYTFSEARQKLSSVLEKARSEGEVLIKRKDGSTFVVKPVSAKKSPLDVTGVNVNLSAKEIVDIVREIRER</sequence>
<protein>
    <recommendedName>
        <fullName evidence="2">Antitoxin</fullName>
    </recommendedName>
</protein>
<dbReference type="InterPro" id="IPR006442">
    <property type="entry name" value="Antitoxin_Phd/YefM"/>
</dbReference>
<dbReference type="InterPro" id="IPR036165">
    <property type="entry name" value="YefM-like_sf"/>
</dbReference>
<evidence type="ECO:0000313" key="3">
    <source>
        <dbReference type="EMBL" id="KKO21024.1"/>
    </source>
</evidence>
<name>A0A0M2V2W2_9BACT</name>
<evidence type="ECO:0000256" key="1">
    <source>
        <dbReference type="ARBA" id="ARBA00009981"/>
    </source>
</evidence>